<name>A0AAD9UMM1_9APIC</name>
<feature type="transmembrane region" description="Helical" evidence="3">
    <location>
        <begin position="12"/>
        <end position="32"/>
    </location>
</feature>
<protein>
    <submittedName>
        <fullName evidence="4">Uncharacterized protein</fullName>
    </submittedName>
</protein>
<keyword evidence="5" id="KW-1185">Reference proteome</keyword>
<feature type="coiled-coil region" evidence="1">
    <location>
        <begin position="83"/>
        <end position="123"/>
    </location>
</feature>
<reference evidence="4" key="1">
    <citation type="journal article" date="2023" name="Nat. Microbiol.">
        <title>Babesia duncani multi-omics identifies virulence factors and drug targets.</title>
        <authorList>
            <person name="Singh P."/>
            <person name="Lonardi S."/>
            <person name="Liang Q."/>
            <person name="Vydyam P."/>
            <person name="Khabirova E."/>
            <person name="Fang T."/>
            <person name="Gihaz S."/>
            <person name="Thekkiniath J."/>
            <person name="Munshi M."/>
            <person name="Abel S."/>
            <person name="Ciampossin L."/>
            <person name="Batugedara G."/>
            <person name="Gupta M."/>
            <person name="Lu X.M."/>
            <person name="Lenz T."/>
            <person name="Chakravarty S."/>
            <person name="Cornillot E."/>
            <person name="Hu Y."/>
            <person name="Ma W."/>
            <person name="Gonzalez L.M."/>
            <person name="Sanchez S."/>
            <person name="Estrada K."/>
            <person name="Sanchez-Flores A."/>
            <person name="Montero E."/>
            <person name="Harb O.S."/>
            <person name="Le Roch K.G."/>
            <person name="Mamoun C.B."/>
        </authorList>
    </citation>
    <scope>NUCLEOTIDE SEQUENCE</scope>
    <source>
        <strain evidence="4">WA1</strain>
    </source>
</reference>
<keyword evidence="1" id="KW-0175">Coiled coil</keyword>
<gene>
    <name evidence="4" type="ORF">BdWA1_003354</name>
</gene>
<accession>A0AAD9UMM1</accession>
<keyword evidence="3" id="KW-0472">Membrane</keyword>
<organism evidence="4 5">
    <name type="scientific">Babesia duncani</name>
    <dbReference type="NCBI Taxonomy" id="323732"/>
    <lineage>
        <taxon>Eukaryota</taxon>
        <taxon>Sar</taxon>
        <taxon>Alveolata</taxon>
        <taxon>Apicomplexa</taxon>
        <taxon>Aconoidasida</taxon>
        <taxon>Piroplasmida</taxon>
        <taxon>Babesiidae</taxon>
        <taxon>Babesia</taxon>
    </lineage>
</organism>
<feature type="compositionally biased region" description="Basic and acidic residues" evidence="2">
    <location>
        <begin position="199"/>
        <end position="222"/>
    </location>
</feature>
<keyword evidence="3" id="KW-1133">Transmembrane helix</keyword>
<proteinExistence type="predicted"/>
<evidence type="ECO:0000256" key="3">
    <source>
        <dbReference type="SAM" id="Phobius"/>
    </source>
</evidence>
<dbReference type="Proteomes" id="UP001214638">
    <property type="component" value="Unassembled WGS sequence"/>
</dbReference>
<evidence type="ECO:0000313" key="4">
    <source>
        <dbReference type="EMBL" id="KAK2195054.1"/>
    </source>
</evidence>
<keyword evidence="3" id="KW-0812">Transmembrane</keyword>
<evidence type="ECO:0000313" key="5">
    <source>
        <dbReference type="Proteomes" id="UP001214638"/>
    </source>
</evidence>
<feature type="region of interest" description="Disordered" evidence="2">
    <location>
        <begin position="199"/>
        <end position="223"/>
    </location>
</feature>
<dbReference type="GeneID" id="94337651"/>
<dbReference type="RefSeq" id="XP_067801897.1">
    <property type="nucleotide sequence ID" value="XM_067948366.1"/>
</dbReference>
<dbReference type="EMBL" id="JALLKP010000005">
    <property type="protein sequence ID" value="KAK2195054.1"/>
    <property type="molecule type" value="Genomic_DNA"/>
</dbReference>
<comment type="caution">
    <text evidence="4">The sequence shown here is derived from an EMBL/GenBank/DDBJ whole genome shotgun (WGS) entry which is preliminary data.</text>
</comment>
<evidence type="ECO:0000256" key="1">
    <source>
        <dbReference type="SAM" id="Coils"/>
    </source>
</evidence>
<dbReference type="KEGG" id="bdw:94337651"/>
<sequence length="278" mass="32511">MECTKRNKCLIICKNAFIFCIIYLSYISNVYAEGSKYPIQDQFQSKQLSEKRIIDHRTSGLERARINANDQKAAKLDKRGKEKRTEDSRKQEIEAELQKLEEEAKLRRRAEEKVKMAKAEEEEIKSWILSAGKISEEWWEKTMEAFRLGDNDGFKKGITLARSWKALETRITTDWYEKAKEARRKAAWELIKIEEKKNRTKTKKETTLSEKKTEEEIEKPKPVDVTTAMEAGLKKISEAVEARRLANPGKSITWTEDEMKKLDEIQAQRVAQRSKLFT</sequence>
<dbReference type="AlphaFoldDB" id="A0AAD9UMM1"/>
<evidence type="ECO:0000256" key="2">
    <source>
        <dbReference type="SAM" id="MobiDB-lite"/>
    </source>
</evidence>